<dbReference type="EMBL" id="CZBY01000012">
    <property type="protein sequence ID" value="CUQ87754.1"/>
    <property type="molecule type" value="Genomic_DNA"/>
</dbReference>
<evidence type="ECO:0000313" key="2">
    <source>
        <dbReference type="EMBL" id="CUQ87754.1"/>
    </source>
</evidence>
<dbReference type="AlphaFoldDB" id="A0A174ZKR7"/>
<gene>
    <name evidence="2" type="ORF">ERS852540_01584</name>
</gene>
<dbReference type="OrthoDB" id="9779903at2"/>
<dbReference type="InterPro" id="IPR050126">
    <property type="entry name" value="Ap4A_hydrolase"/>
</dbReference>
<proteinExistence type="predicted"/>
<dbReference type="Gene3D" id="3.60.21.10">
    <property type="match status" value="1"/>
</dbReference>
<dbReference type="InterPro" id="IPR029052">
    <property type="entry name" value="Metallo-depent_PP-like"/>
</dbReference>
<dbReference type="SUPFAM" id="SSF56300">
    <property type="entry name" value="Metallo-dependent phosphatases"/>
    <property type="match status" value="1"/>
</dbReference>
<sequence length="235" mass="26669">MIYVTSDLHGLEITKLKALLKKACFNENDRLFVLGDVIDRQNDGGVAILIWLSEQPNTQLILGNHEAMLLSCDFVFNETTEESIKHFDNEQTELLNNYMLSGGDVTLKALRKLQNESPETLCNIIGYLKEAPLYEIVTAGGKNFLLCHSGLDNFSPERSPADYTADELIWAWPELTDRYFDDCITVFGHTPTKSYGEKYNGKILKTDTWIDVDVGVPYGNDPCLLRLDDLKEFYL</sequence>
<evidence type="ECO:0000259" key="1">
    <source>
        <dbReference type="Pfam" id="PF00149"/>
    </source>
</evidence>
<dbReference type="PANTHER" id="PTHR42850:SF4">
    <property type="entry name" value="ZINC-DEPENDENT ENDOPOLYPHOSPHATASE"/>
    <property type="match status" value="1"/>
</dbReference>
<feature type="domain" description="Calcineurin-like phosphoesterase" evidence="1">
    <location>
        <begin position="2"/>
        <end position="202"/>
    </location>
</feature>
<dbReference type="PANTHER" id="PTHR42850">
    <property type="entry name" value="METALLOPHOSPHOESTERASE"/>
    <property type="match status" value="1"/>
</dbReference>
<accession>A0A174ZKR7</accession>
<reference evidence="2 3" key="1">
    <citation type="submission" date="2015-09" db="EMBL/GenBank/DDBJ databases">
        <authorList>
            <consortium name="Pathogen Informatics"/>
        </authorList>
    </citation>
    <scope>NUCLEOTIDE SEQUENCE [LARGE SCALE GENOMIC DNA]</scope>
    <source>
        <strain evidence="2 3">2789STDY5834928</strain>
    </source>
</reference>
<dbReference type="Pfam" id="PF00149">
    <property type="entry name" value="Metallophos"/>
    <property type="match status" value="1"/>
</dbReference>
<dbReference type="Proteomes" id="UP000095662">
    <property type="component" value="Unassembled WGS sequence"/>
</dbReference>
<dbReference type="STRING" id="39492.ERS852540_01584"/>
<dbReference type="GO" id="GO:0005737">
    <property type="term" value="C:cytoplasm"/>
    <property type="evidence" value="ECO:0007669"/>
    <property type="project" value="TreeGrafter"/>
</dbReference>
<evidence type="ECO:0000313" key="3">
    <source>
        <dbReference type="Proteomes" id="UP000095662"/>
    </source>
</evidence>
<dbReference type="GO" id="GO:0110154">
    <property type="term" value="P:RNA decapping"/>
    <property type="evidence" value="ECO:0007669"/>
    <property type="project" value="TreeGrafter"/>
</dbReference>
<dbReference type="GO" id="GO:0016791">
    <property type="term" value="F:phosphatase activity"/>
    <property type="evidence" value="ECO:0007669"/>
    <property type="project" value="TreeGrafter"/>
</dbReference>
<organism evidence="2 3">
    <name type="scientific">[Eubacterium] siraeum</name>
    <dbReference type="NCBI Taxonomy" id="39492"/>
    <lineage>
        <taxon>Bacteria</taxon>
        <taxon>Bacillati</taxon>
        <taxon>Bacillota</taxon>
        <taxon>Clostridia</taxon>
        <taxon>Eubacteriales</taxon>
        <taxon>Oscillospiraceae</taxon>
        <taxon>Oscillospiraceae incertae sedis</taxon>
    </lineage>
</organism>
<dbReference type="InterPro" id="IPR004843">
    <property type="entry name" value="Calcineurin-like_PHP"/>
</dbReference>
<name>A0A174ZKR7_9FIRM</name>
<dbReference type="GO" id="GO:0008803">
    <property type="term" value="F:bis(5'-nucleosyl)-tetraphosphatase (symmetrical) activity"/>
    <property type="evidence" value="ECO:0007669"/>
    <property type="project" value="TreeGrafter"/>
</dbReference>
<protein>
    <submittedName>
        <fullName evidence="2">Diadenosine tetraphosphatase</fullName>
    </submittedName>
</protein>